<organism evidence="1 2">
    <name type="scientific">Nesidiocoris tenuis</name>
    <dbReference type="NCBI Taxonomy" id="355587"/>
    <lineage>
        <taxon>Eukaryota</taxon>
        <taxon>Metazoa</taxon>
        <taxon>Ecdysozoa</taxon>
        <taxon>Arthropoda</taxon>
        <taxon>Hexapoda</taxon>
        <taxon>Insecta</taxon>
        <taxon>Pterygota</taxon>
        <taxon>Neoptera</taxon>
        <taxon>Paraneoptera</taxon>
        <taxon>Hemiptera</taxon>
        <taxon>Heteroptera</taxon>
        <taxon>Panheteroptera</taxon>
        <taxon>Cimicomorpha</taxon>
        <taxon>Miridae</taxon>
        <taxon>Dicyphina</taxon>
        <taxon>Nesidiocoris</taxon>
    </lineage>
</organism>
<gene>
    <name evidence="1" type="ORF">NTEN_LOCUS11673</name>
</gene>
<sequence length="138" mass="15282">HSGVQCTAGNARCGWTKNLEFGRLELAKDSEASVPKHWPHLTETCGVDQLRGGLRAGIEGAVHGIAKMFETNNDCEGALLMDAANAFNALSALALWNSRVIWLWGFFSIFYEKSQINTWTTGQKPIVRLFKTRSAKNQ</sequence>
<protein>
    <submittedName>
        <fullName evidence="1">Uncharacterized protein</fullName>
    </submittedName>
</protein>
<keyword evidence="2" id="KW-1185">Reference proteome</keyword>
<accession>A0A6H5GQT2</accession>
<dbReference type="AlphaFoldDB" id="A0A6H5GQT2"/>
<dbReference type="Proteomes" id="UP000479000">
    <property type="component" value="Unassembled WGS sequence"/>
</dbReference>
<name>A0A6H5GQT2_9HEMI</name>
<proteinExistence type="predicted"/>
<feature type="non-terminal residue" evidence="1">
    <location>
        <position position="1"/>
    </location>
</feature>
<reference evidence="1 2" key="1">
    <citation type="submission" date="2020-02" db="EMBL/GenBank/DDBJ databases">
        <authorList>
            <person name="Ferguson B K."/>
        </authorList>
    </citation>
    <scope>NUCLEOTIDE SEQUENCE [LARGE SCALE GENOMIC DNA]</scope>
</reference>
<dbReference type="EMBL" id="CADCXU010017433">
    <property type="protein sequence ID" value="CAB0006196.1"/>
    <property type="molecule type" value="Genomic_DNA"/>
</dbReference>
<evidence type="ECO:0000313" key="1">
    <source>
        <dbReference type="EMBL" id="CAB0006196.1"/>
    </source>
</evidence>
<evidence type="ECO:0000313" key="2">
    <source>
        <dbReference type="Proteomes" id="UP000479000"/>
    </source>
</evidence>